<dbReference type="PANTHER" id="PTHR30006:SF2">
    <property type="entry name" value="ABC TRANSPORTER SUBSTRATE-BINDING PROTEIN"/>
    <property type="match status" value="1"/>
</dbReference>
<dbReference type="InterPro" id="IPR006311">
    <property type="entry name" value="TAT_signal"/>
</dbReference>
<dbReference type="AlphaFoldDB" id="A0A2T4Z133"/>
<name>A0A2T4Z133_9HYPH</name>
<dbReference type="GO" id="GO:0030976">
    <property type="term" value="F:thiamine pyrophosphate binding"/>
    <property type="evidence" value="ECO:0007669"/>
    <property type="project" value="TreeGrafter"/>
</dbReference>
<organism evidence="3 4">
    <name type="scientific">Phreatobacter oligotrophus</name>
    <dbReference type="NCBI Taxonomy" id="1122261"/>
    <lineage>
        <taxon>Bacteria</taxon>
        <taxon>Pseudomonadati</taxon>
        <taxon>Pseudomonadota</taxon>
        <taxon>Alphaproteobacteria</taxon>
        <taxon>Hyphomicrobiales</taxon>
        <taxon>Phreatobacteraceae</taxon>
        <taxon>Phreatobacter</taxon>
    </lineage>
</organism>
<dbReference type="Proteomes" id="UP000241808">
    <property type="component" value="Unassembled WGS sequence"/>
</dbReference>
<dbReference type="PANTHER" id="PTHR30006">
    <property type="entry name" value="THIAMINE-BINDING PERIPLASMIC PROTEIN-RELATED"/>
    <property type="match status" value="1"/>
</dbReference>
<evidence type="ECO:0000313" key="4">
    <source>
        <dbReference type="Proteomes" id="UP000241808"/>
    </source>
</evidence>
<keyword evidence="2" id="KW-0574">Periplasm</keyword>
<dbReference type="Gene3D" id="3.40.190.10">
    <property type="entry name" value="Periplasmic binding protein-like II"/>
    <property type="match status" value="2"/>
</dbReference>
<dbReference type="Pfam" id="PF13416">
    <property type="entry name" value="SBP_bac_8"/>
    <property type="match status" value="1"/>
</dbReference>
<gene>
    <name evidence="3" type="ORF">C8P69_10688</name>
</gene>
<accession>A0A2T4Z133</accession>
<dbReference type="GO" id="GO:0030975">
    <property type="term" value="F:thiamine binding"/>
    <property type="evidence" value="ECO:0007669"/>
    <property type="project" value="TreeGrafter"/>
</dbReference>
<keyword evidence="1" id="KW-0732">Signal</keyword>
<evidence type="ECO:0000313" key="3">
    <source>
        <dbReference type="EMBL" id="PTM53435.1"/>
    </source>
</evidence>
<dbReference type="GO" id="GO:0015888">
    <property type="term" value="P:thiamine transport"/>
    <property type="evidence" value="ECO:0007669"/>
    <property type="project" value="TreeGrafter"/>
</dbReference>
<dbReference type="PROSITE" id="PS51318">
    <property type="entry name" value="TAT"/>
    <property type="match status" value="1"/>
</dbReference>
<dbReference type="InterPro" id="IPR006059">
    <property type="entry name" value="SBP"/>
</dbReference>
<dbReference type="SUPFAM" id="SSF53850">
    <property type="entry name" value="Periplasmic binding protein-like II"/>
    <property type="match status" value="1"/>
</dbReference>
<comment type="caution">
    <text evidence="3">The sequence shown here is derived from an EMBL/GenBank/DDBJ whole genome shotgun (WGS) entry which is preliminary data.</text>
</comment>
<protein>
    <submittedName>
        <fullName evidence="3">Putative spermidine/putrescine transport system substrate-binding protein</fullName>
    </submittedName>
</protein>
<evidence type="ECO:0000256" key="2">
    <source>
        <dbReference type="ARBA" id="ARBA00022764"/>
    </source>
</evidence>
<dbReference type="EMBL" id="PZZL01000006">
    <property type="protein sequence ID" value="PTM53435.1"/>
    <property type="molecule type" value="Genomic_DNA"/>
</dbReference>
<keyword evidence="4" id="KW-1185">Reference proteome</keyword>
<dbReference type="RefSeq" id="WP_170118254.1">
    <property type="nucleotide sequence ID" value="NZ_PZZL01000006.1"/>
</dbReference>
<reference evidence="3 4" key="1">
    <citation type="submission" date="2018-04" db="EMBL/GenBank/DDBJ databases">
        <title>Genomic Encyclopedia of Archaeal and Bacterial Type Strains, Phase II (KMG-II): from individual species to whole genera.</title>
        <authorList>
            <person name="Goeker M."/>
        </authorList>
    </citation>
    <scope>NUCLEOTIDE SEQUENCE [LARGE SCALE GENOMIC DNA]</scope>
    <source>
        <strain evidence="3 4">DSM 25521</strain>
    </source>
</reference>
<proteinExistence type="predicted"/>
<sequence>MTKFTKGIDRRTTLKGMGLASAGALLPAGLGQTASAQAAGRVVVGTWGGDYARLLTKNVEDPFLKPKGFEVVQDQASDAPRRAKMAAERRLPRGTTDIQGLSAANMFEMNAAGLSEPIDYSKLKNAGNIIPIAKYPYGIGHIISGKVVVYNPKLVTPAPTSYKDCFDPKHGSKMGFIDIQYQYVMMAAGLAAAGDMTALEKAKEVLLAAKRAGARIYPTNEAFAQALKTEEITIGLMWKARAVQWQNAGITVDSVAPSEGTLAYISGFMIPKNAPNKAGAYAYMDAMLEKGAQEAFAVDMGYAPTVTNAQVAPDLMKRIGFTEEENKKMRDLDYDFLAKNDAAMKEWWDKVFKA</sequence>
<evidence type="ECO:0000256" key="1">
    <source>
        <dbReference type="ARBA" id="ARBA00022729"/>
    </source>
</evidence>
<dbReference type="GO" id="GO:0030288">
    <property type="term" value="C:outer membrane-bounded periplasmic space"/>
    <property type="evidence" value="ECO:0007669"/>
    <property type="project" value="TreeGrafter"/>
</dbReference>